<protein>
    <submittedName>
        <fullName evidence="4">Uncharacterized protein</fullName>
    </submittedName>
</protein>
<sequence length="330" mass="36407">MPLPAELLAAATLTRLFLGFWKFPDTSALPRGGGAAAFPNLRELVLSAMDIDSRDLDFLLDGSPALEKLGIQGRISNKGIRLRLVGQRLRCVQLHVSAVESIAVVDAPRLERLFLSGSRMREGSFIRLKIGNAPKLRLLGYLEPGTHMLEIGNSVINFAGTSSNLRSMAPSVKVLGLHVRFGVQNDVKMLPAFLKCFPNVETLHIMSEKTKETTGKLNLKFWQEAGPIESIQSHIKTMTFREFQGDPSEASFLKFVFQTAQILKDAVIVGAKGNFTSIPEVIRKVRTLTPENWGSKCSVHISQSSGPEGGQLFSLRAGFEFSISDPFRYY</sequence>
<evidence type="ECO:0000259" key="2">
    <source>
        <dbReference type="Pfam" id="PF08387"/>
    </source>
</evidence>
<reference evidence="4 5" key="1">
    <citation type="journal article" date="2019" name="Sci. Rep.">
        <title>A high-quality genome of Eragrostis curvula grass provides insights into Poaceae evolution and supports new strategies to enhance forage quality.</title>
        <authorList>
            <person name="Carballo J."/>
            <person name="Santos B.A.C.M."/>
            <person name="Zappacosta D."/>
            <person name="Garbus I."/>
            <person name="Selva J.P."/>
            <person name="Gallo C.A."/>
            <person name="Diaz A."/>
            <person name="Albertini E."/>
            <person name="Caccamo M."/>
            <person name="Echenique V."/>
        </authorList>
    </citation>
    <scope>NUCLEOTIDE SEQUENCE [LARGE SCALE GENOMIC DNA]</scope>
    <source>
        <strain evidence="5">cv. Victoria</strain>
        <tissue evidence="4">Leaf</tissue>
    </source>
</reference>
<evidence type="ECO:0000259" key="3">
    <source>
        <dbReference type="Pfam" id="PF24758"/>
    </source>
</evidence>
<feature type="domain" description="FBD" evidence="2">
    <location>
        <begin position="223"/>
        <end position="268"/>
    </location>
</feature>
<dbReference type="EMBL" id="RWGY01000045">
    <property type="protein sequence ID" value="TVU07270.1"/>
    <property type="molecule type" value="Genomic_DNA"/>
</dbReference>
<keyword evidence="5" id="KW-1185">Reference proteome</keyword>
<dbReference type="OrthoDB" id="602515at2759"/>
<evidence type="ECO:0000256" key="1">
    <source>
        <dbReference type="SAM" id="SignalP"/>
    </source>
</evidence>
<dbReference type="InterPro" id="IPR032675">
    <property type="entry name" value="LRR_dom_sf"/>
</dbReference>
<comment type="caution">
    <text evidence="4">The sequence shown here is derived from an EMBL/GenBank/DDBJ whole genome shotgun (WGS) entry which is preliminary data.</text>
</comment>
<dbReference type="InterPro" id="IPR006566">
    <property type="entry name" value="FBD"/>
</dbReference>
<dbReference type="PANTHER" id="PTHR32141">
    <property type="match status" value="1"/>
</dbReference>
<proteinExistence type="predicted"/>
<name>A0A5J9T773_9POAL</name>
<feature type="signal peptide" evidence="1">
    <location>
        <begin position="1"/>
        <end position="28"/>
    </location>
</feature>
<dbReference type="InterPro" id="IPR055411">
    <property type="entry name" value="LRR_FXL15/At3g58940/PEG3-like"/>
</dbReference>
<gene>
    <name evidence="4" type="ORF">EJB05_47319</name>
</gene>
<dbReference type="Pfam" id="PF08387">
    <property type="entry name" value="FBD"/>
    <property type="match status" value="1"/>
</dbReference>
<dbReference type="AlphaFoldDB" id="A0A5J9T773"/>
<dbReference type="Gramene" id="TVU07270">
    <property type="protein sequence ID" value="TVU07270"/>
    <property type="gene ID" value="EJB05_47319"/>
</dbReference>
<evidence type="ECO:0000313" key="5">
    <source>
        <dbReference type="Proteomes" id="UP000324897"/>
    </source>
</evidence>
<dbReference type="InterPro" id="IPR055302">
    <property type="entry name" value="F-box_dom-containing"/>
</dbReference>
<dbReference type="Pfam" id="PF24758">
    <property type="entry name" value="LRR_At5g56370"/>
    <property type="match status" value="1"/>
</dbReference>
<dbReference type="PANTHER" id="PTHR32141:SF91">
    <property type="entry name" value="F-BOX DOMAIN-CONTAINING PROTEIN"/>
    <property type="match status" value="1"/>
</dbReference>
<dbReference type="SUPFAM" id="SSF52047">
    <property type="entry name" value="RNI-like"/>
    <property type="match status" value="1"/>
</dbReference>
<organism evidence="4 5">
    <name type="scientific">Eragrostis curvula</name>
    <name type="common">weeping love grass</name>
    <dbReference type="NCBI Taxonomy" id="38414"/>
    <lineage>
        <taxon>Eukaryota</taxon>
        <taxon>Viridiplantae</taxon>
        <taxon>Streptophyta</taxon>
        <taxon>Embryophyta</taxon>
        <taxon>Tracheophyta</taxon>
        <taxon>Spermatophyta</taxon>
        <taxon>Magnoliopsida</taxon>
        <taxon>Liliopsida</taxon>
        <taxon>Poales</taxon>
        <taxon>Poaceae</taxon>
        <taxon>PACMAD clade</taxon>
        <taxon>Chloridoideae</taxon>
        <taxon>Eragrostideae</taxon>
        <taxon>Eragrostidinae</taxon>
        <taxon>Eragrostis</taxon>
    </lineage>
</organism>
<evidence type="ECO:0000313" key="4">
    <source>
        <dbReference type="EMBL" id="TVU07270.1"/>
    </source>
</evidence>
<dbReference type="Proteomes" id="UP000324897">
    <property type="component" value="Unassembled WGS sequence"/>
</dbReference>
<keyword evidence="1" id="KW-0732">Signal</keyword>
<feature type="domain" description="F-box/LRR-repeat protein 15/At3g58940/PEG3-like LRR" evidence="3">
    <location>
        <begin position="1"/>
        <end position="205"/>
    </location>
</feature>
<feature type="chain" id="PRO_5023877619" evidence="1">
    <location>
        <begin position="29"/>
        <end position="330"/>
    </location>
</feature>
<dbReference type="Gene3D" id="3.80.10.10">
    <property type="entry name" value="Ribonuclease Inhibitor"/>
    <property type="match status" value="1"/>
</dbReference>
<accession>A0A5J9T773</accession>